<evidence type="ECO:0000259" key="7">
    <source>
        <dbReference type="Pfam" id="PF04138"/>
    </source>
</evidence>
<dbReference type="InterPro" id="IPR051401">
    <property type="entry name" value="GtrA_CellWall_Glycosyl"/>
</dbReference>
<keyword evidence="3 6" id="KW-0812">Transmembrane</keyword>
<evidence type="ECO:0000313" key="9">
    <source>
        <dbReference type="Proteomes" id="UP001379949"/>
    </source>
</evidence>
<sequence length="144" mass="16681">MIQTILQKSFVRFAIVGSIGFLVDLTSMILLSLWLSPMLARTGSFWIAASSNWAWNRHFTFRHANTMTPKETLQQWGHFLFCSGLSFIPNWGCYYFLMKFVLPNAHTLSLLWPYVAMVPGIVLGLFLNYAFSRFWVFNRKPACL</sequence>
<name>A0ABU9G4B2_9GAMM</name>
<reference evidence="8 9" key="1">
    <citation type="submission" date="2024-02" db="EMBL/GenBank/DDBJ databases">
        <title>Bacteria isolated from the canopy kelp, Nereocystis luetkeana.</title>
        <authorList>
            <person name="Pfister C.A."/>
            <person name="Younker I.T."/>
            <person name="Light S.H."/>
        </authorList>
    </citation>
    <scope>NUCLEOTIDE SEQUENCE [LARGE SCALE GENOMIC DNA]</scope>
    <source>
        <strain evidence="8 9">TI.4.07</strain>
    </source>
</reference>
<evidence type="ECO:0000256" key="6">
    <source>
        <dbReference type="SAM" id="Phobius"/>
    </source>
</evidence>
<comment type="caution">
    <text evidence="8">The sequence shown here is derived from an EMBL/GenBank/DDBJ whole genome shotgun (WGS) entry which is preliminary data.</text>
</comment>
<evidence type="ECO:0000313" key="8">
    <source>
        <dbReference type="EMBL" id="MEL0613327.1"/>
    </source>
</evidence>
<feature type="domain" description="GtrA/DPMS transmembrane" evidence="7">
    <location>
        <begin position="12"/>
        <end position="137"/>
    </location>
</feature>
<evidence type="ECO:0000256" key="4">
    <source>
        <dbReference type="ARBA" id="ARBA00022989"/>
    </source>
</evidence>
<dbReference type="PANTHER" id="PTHR38459">
    <property type="entry name" value="PROPHAGE BACTOPRENOL-LINKED GLUCOSE TRANSLOCASE HOMOLOG"/>
    <property type="match status" value="1"/>
</dbReference>
<organism evidence="8 9">
    <name type="scientific">Marinomonas arenicola</name>
    <dbReference type="NCBI Taxonomy" id="569601"/>
    <lineage>
        <taxon>Bacteria</taxon>
        <taxon>Pseudomonadati</taxon>
        <taxon>Pseudomonadota</taxon>
        <taxon>Gammaproteobacteria</taxon>
        <taxon>Oceanospirillales</taxon>
        <taxon>Oceanospirillaceae</taxon>
        <taxon>Marinomonas</taxon>
    </lineage>
</organism>
<evidence type="ECO:0000256" key="5">
    <source>
        <dbReference type="ARBA" id="ARBA00023136"/>
    </source>
</evidence>
<feature type="transmembrane region" description="Helical" evidence="6">
    <location>
        <begin position="110"/>
        <end position="131"/>
    </location>
</feature>
<dbReference type="RefSeq" id="WP_341563830.1">
    <property type="nucleotide sequence ID" value="NZ_JBAKAQ010000003.1"/>
</dbReference>
<dbReference type="EMBL" id="JBAKAR010000006">
    <property type="protein sequence ID" value="MEL0613327.1"/>
    <property type="molecule type" value="Genomic_DNA"/>
</dbReference>
<dbReference type="Pfam" id="PF04138">
    <property type="entry name" value="GtrA_DPMS_TM"/>
    <property type="match status" value="1"/>
</dbReference>
<dbReference type="InterPro" id="IPR007267">
    <property type="entry name" value="GtrA_DPMS_TM"/>
</dbReference>
<protein>
    <submittedName>
        <fullName evidence="8">GtrA family protein</fullName>
    </submittedName>
</protein>
<proteinExistence type="inferred from homology"/>
<comment type="subcellular location">
    <subcellularLocation>
        <location evidence="1">Membrane</location>
        <topology evidence="1">Multi-pass membrane protein</topology>
    </subcellularLocation>
</comment>
<keyword evidence="4 6" id="KW-1133">Transmembrane helix</keyword>
<dbReference type="Proteomes" id="UP001379949">
    <property type="component" value="Unassembled WGS sequence"/>
</dbReference>
<keyword evidence="9" id="KW-1185">Reference proteome</keyword>
<evidence type="ECO:0000256" key="3">
    <source>
        <dbReference type="ARBA" id="ARBA00022692"/>
    </source>
</evidence>
<feature type="transmembrane region" description="Helical" evidence="6">
    <location>
        <begin position="76"/>
        <end position="98"/>
    </location>
</feature>
<dbReference type="PANTHER" id="PTHR38459:SF1">
    <property type="entry name" value="PROPHAGE BACTOPRENOL-LINKED GLUCOSE TRANSLOCASE HOMOLOG"/>
    <property type="match status" value="1"/>
</dbReference>
<keyword evidence="5 6" id="KW-0472">Membrane</keyword>
<evidence type="ECO:0000256" key="2">
    <source>
        <dbReference type="ARBA" id="ARBA00009399"/>
    </source>
</evidence>
<feature type="transmembrane region" description="Helical" evidence="6">
    <location>
        <begin position="38"/>
        <end position="55"/>
    </location>
</feature>
<gene>
    <name evidence="8" type="ORF">V6242_09215</name>
</gene>
<comment type="similarity">
    <text evidence="2">Belongs to the GtrA family.</text>
</comment>
<feature type="transmembrane region" description="Helical" evidence="6">
    <location>
        <begin position="12"/>
        <end position="32"/>
    </location>
</feature>
<accession>A0ABU9G4B2</accession>
<evidence type="ECO:0000256" key="1">
    <source>
        <dbReference type="ARBA" id="ARBA00004141"/>
    </source>
</evidence>